<dbReference type="EMBL" id="CAJVQC010037326">
    <property type="protein sequence ID" value="CAG8763547.1"/>
    <property type="molecule type" value="Genomic_DNA"/>
</dbReference>
<sequence>REPKKITDTKFEDWFSAIQRVWDRYNQTDQNQITDADLETIVDAELRKKSNIFLYDECKIPKSDEDKTY</sequence>
<reference evidence="1" key="1">
    <citation type="submission" date="2021-06" db="EMBL/GenBank/DDBJ databases">
        <authorList>
            <person name="Kallberg Y."/>
            <person name="Tangrot J."/>
            <person name="Rosling A."/>
        </authorList>
    </citation>
    <scope>NUCLEOTIDE SEQUENCE</scope>
    <source>
        <strain evidence="1">MA461A</strain>
    </source>
</reference>
<accession>A0ACA9QR90</accession>
<protein>
    <submittedName>
        <fullName evidence="1">35037_t:CDS:1</fullName>
    </submittedName>
</protein>
<evidence type="ECO:0000313" key="2">
    <source>
        <dbReference type="Proteomes" id="UP000789920"/>
    </source>
</evidence>
<name>A0ACA9QR90_9GLOM</name>
<gene>
    <name evidence="1" type="ORF">RPERSI_LOCUS15517</name>
</gene>
<evidence type="ECO:0000313" key="1">
    <source>
        <dbReference type="EMBL" id="CAG8763547.1"/>
    </source>
</evidence>
<comment type="caution">
    <text evidence="1">The sequence shown here is derived from an EMBL/GenBank/DDBJ whole genome shotgun (WGS) entry which is preliminary data.</text>
</comment>
<feature type="non-terminal residue" evidence="1">
    <location>
        <position position="69"/>
    </location>
</feature>
<dbReference type="Proteomes" id="UP000789920">
    <property type="component" value="Unassembled WGS sequence"/>
</dbReference>
<keyword evidence="2" id="KW-1185">Reference proteome</keyword>
<feature type="non-terminal residue" evidence="1">
    <location>
        <position position="1"/>
    </location>
</feature>
<proteinExistence type="predicted"/>
<organism evidence="1 2">
    <name type="scientific">Racocetra persica</name>
    <dbReference type="NCBI Taxonomy" id="160502"/>
    <lineage>
        <taxon>Eukaryota</taxon>
        <taxon>Fungi</taxon>
        <taxon>Fungi incertae sedis</taxon>
        <taxon>Mucoromycota</taxon>
        <taxon>Glomeromycotina</taxon>
        <taxon>Glomeromycetes</taxon>
        <taxon>Diversisporales</taxon>
        <taxon>Gigasporaceae</taxon>
        <taxon>Racocetra</taxon>
    </lineage>
</organism>